<evidence type="ECO:0000256" key="2">
    <source>
        <dbReference type="ARBA" id="ARBA00004286"/>
    </source>
</evidence>
<evidence type="ECO:0000256" key="6">
    <source>
        <dbReference type="SAM" id="MobiDB-lite"/>
    </source>
</evidence>
<dbReference type="InterPro" id="IPR019361">
    <property type="entry name" value="HPF1"/>
</dbReference>
<evidence type="ECO:0000313" key="8">
    <source>
        <dbReference type="EMBL" id="KAK7865798.1"/>
    </source>
</evidence>
<gene>
    <name evidence="8" type="ORF">R5R35_001263</name>
</gene>
<protein>
    <recommendedName>
        <fullName evidence="7">PBZ-type domain-containing protein</fullName>
    </recommendedName>
</protein>
<dbReference type="Proteomes" id="UP001378592">
    <property type="component" value="Unassembled WGS sequence"/>
</dbReference>
<organism evidence="8 9">
    <name type="scientific">Gryllus longicercus</name>
    <dbReference type="NCBI Taxonomy" id="2509291"/>
    <lineage>
        <taxon>Eukaryota</taxon>
        <taxon>Metazoa</taxon>
        <taxon>Ecdysozoa</taxon>
        <taxon>Arthropoda</taxon>
        <taxon>Hexapoda</taxon>
        <taxon>Insecta</taxon>
        <taxon>Pterygota</taxon>
        <taxon>Neoptera</taxon>
        <taxon>Polyneoptera</taxon>
        <taxon>Orthoptera</taxon>
        <taxon>Ensifera</taxon>
        <taxon>Gryllidea</taxon>
        <taxon>Grylloidea</taxon>
        <taxon>Gryllidae</taxon>
        <taxon>Gryllinae</taxon>
        <taxon>Gryllus</taxon>
    </lineage>
</organism>
<feature type="compositionally biased region" description="Basic and acidic residues" evidence="6">
    <location>
        <begin position="75"/>
        <end position="95"/>
    </location>
</feature>
<comment type="similarity">
    <text evidence="3">Belongs to the HPF1 family.</text>
</comment>
<evidence type="ECO:0000313" key="9">
    <source>
        <dbReference type="Proteomes" id="UP001378592"/>
    </source>
</evidence>
<keyword evidence="9" id="KW-1185">Reference proteome</keyword>
<dbReference type="GO" id="GO:0072572">
    <property type="term" value="F:poly-ADP-D-ribose binding"/>
    <property type="evidence" value="ECO:0007669"/>
    <property type="project" value="TreeGrafter"/>
</dbReference>
<evidence type="ECO:0000256" key="1">
    <source>
        <dbReference type="ARBA" id="ARBA00004123"/>
    </source>
</evidence>
<dbReference type="GO" id="GO:0006974">
    <property type="term" value="P:DNA damage response"/>
    <property type="evidence" value="ECO:0007669"/>
    <property type="project" value="InterPro"/>
</dbReference>
<sequence length="435" mass="49070">MAGNSSDEKEECLRLYKNDSRIPCKYGIKCYQKNPAHHEKYKHPSNKYKLDNASKDEKYTKRTKEDISKQSPNKHTLDDEGKDERCTKRTKEDIPKQSPNDGSSHPGGSSAAEEEEFSLPDDVKEAIKEAFLVEMPDDFYSFWSFCLSLKKDSPAGALKDVGLFLVGPFDLILNRESFKKCKKVDYLRHWRYYFDPPEFQTVIKGDDKTEFHLGYYRDDPSSDPCFVASNSAAVDCTITPVAENLFGAVNSYLETRKNKSDPFHKMKISSLQKSLHSWAKENNFDLDVNTAAMKARARKVVAKTFHKGGIVVPVNKTNDTGYRPLIESEVNLKKILKNYANSDSDDQRKALMDKLQPIITAANIANDECDFGTSLELGLDLFSFGGDVFHGMIKHLLCTAYALLNREAFAEIITAHLGKRLKGPNLSVLVTSGRS</sequence>
<evidence type="ECO:0000256" key="4">
    <source>
        <dbReference type="ARBA" id="ARBA00022454"/>
    </source>
</evidence>
<keyword evidence="5" id="KW-0539">Nucleus</keyword>
<name>A0AAN9Z2N9_9ORTH</name>
<dbReference type="AlphaFoldDB" id="A0AAN9Z2N9"/>
<evidence type="ECO:0000256" key="3">
    <source>
        <dbReference type="ARBA" id="ARBA00010803"/>
    </source>
</evidence>
<dbReference type="Pfam" id="PF10283">
    <property type="entry name" value="zf-CCHH"/>
    <property type="match status" value="1"/>
</dbReference>
<feature type="region of interest" description="Disordered" evidence="6">
    <location>
        <begin position="36"/>
        <end position="118"/>
    </location>
</feature>
<accession>A0AAN9Z2N9</accession>
<feature type="domain" description="PBZ-type" evidence="7">
    <location>
        <begin position="21"/>
        <end position="45"/>
    </location>
</feature>
<feature type="compositionally biased region" description="Basic and acidic residues" evidence="6">
    <location>
        <begin position="48"/>
        <end position="68"/>
    </location>
</feature>
<keyword evidence="4" id="KW-0158">Chromosome</keyword>
<dbReference type="EMBL" id="JAZDUA010000165">
    <property type="protein sequence ID" value="KAK7865798.1"/>
    <property type="molecule type" value="Genomic_DNA"/>
</dbReference>
<reference evidence="8 9" key="1">
    <citation type="submission" date="2024-03" db="EMBL/GenBank/DDBJ databases">
        <title>The genome assembly and annotation of the cricket Gryllus longicercus Weissman &amp; Gray.</title>
        <authorList>
            <person name="Szrajer S."/>
            <person name="Gray D."/>
            <person name="Ylla G."/>
        </authorList>
    </citation>
    <scope>NUCLEOTIDE SEQUENCE [LARGE SCALE GENOMIC DNA]</scope>
    <source>
        <strain evidence="8">DAG 2021-001</strain>
        <tissue evidence="8">Whole body minus gut</tissue>
    </source>
</reference>
<dbReference type="InterPro" id="IPR019406">
    <property type="entry name" value="APLF_PBZ"/>
</dbReference>
<dbReference type="PANTHER" id="PTHR13386:SF1">
    <property type="entry name" value="HISTONE PARYLATION FACTOR 1"/>
    <property type="match status" value="1"/>
</dbReference>
<dbReference type="GO" id="GO:0005634">
    <property type="term" value="C:nucleus"/>
    <property type="evidence" value="ECO:0007669"/>
    <property type="project" value="UniProtKB-SubCell"/>
</dbReference>
<evidence type="ECO:0000256" key="5">
    <source>
        <dbReference type="ARBA" id="ARBA00023242"/>
    </source>
</evidence>
<comment type="subcellular location">
    <subcellularLocation>
        <location evidence="2">Chromosome</location>
    </subcellularLocation>
    <subcellularLocation>
        <location evidence="1">Nucleus</location>
    </subcellularLocation>
</comment>
<dbReference type="PANTHER" id="PTHR13386">
    <property type="entry name" value="HISTONE PARYLATION FACTOR 1"/>
    <property type="match status" value="1"/>
</dbReference>
<dbReference type="Pfam" id="PF10228">
    <property type="entry name" value="HPF1"/>
    <property type="match status" value="1"/>
</dbReference>
<dbReference type="GO" id="GO:0005694">
    <property type="term" value="C:chromosome"/>
    <property type="evidence" value="ECO:0007669"/>
    <property type="project" value="UniProtKB-SubCell"/>
</dbReference>
<dbReference type="GO" id="GO:0042393">
    <property type="term" value="F:histone binding"/>
    <property type="evidence" value="ECO:0007669"/>
    <property type="project" value="InterPro"/>
</dbReference>
<comment type="caution">
    <text evidence="8">The sequence shown here is derived from an EMBL/GenBank/DDBJ whole genome shotgun (WGS) entry which is preliminary data.</text>
</comment>
<evidence type="ECO:0000259" key="7">
    <source>
        <dbReference type="Pfam" id="PF10283"/>
    </source>
</evidence>
<proteinExistence type="inferred from homology"/>